<evidence type="ECO:0000313" key="12">
    <source>
        <dbReference type="Proteomes" id="UP000593998"/>
    </source>
</evidence>
<evidence type="ECO:0000256" key="3">
    <source>
        <dbReference type="ARBA" id="ARBA00022989"/>
    </source>
</evidence>
<feature type="transmembrane region" description="Helical" evidence="7">
    <location>
        <begin position="20"/>
        <end position="38"/>
    </location>
</feature>
<dbReference type="InterPro" id="IPR051689">
    <property type="entry name" value="Sterol_desaturase/TMEM195"/>
</dbReference>
<dbReference type="GO" id="GO:0008610">
    <property type="term" value="P:lipid biosynthetic process"/>
    <property type="evidence" value="ECO:0007669"/>
    <property type="project" value="InterPro"/>
</dbReference>
<dbReference type="EMBL" id="CP062789">
    <property type="protein sequence ID" value="QOK24399.1"/>
    <property type="molecule type" value="Genomic_DNA"/>
</dbReference>
<dbReference type="GO" id="GO:0006643">
    <property type="term" value="P:membrane lipid metabolic process"/>
    <property type="evidence" value="ECO:0007669"/>
    <property type="project" value="TreeGrafter"/>
</dbReference>
<dbReference type="InterPro" id="IPR006694">
    <property type="entry name" value="Fatty_acid_hydroxylase"/>
</dbReference>
<evidence type="ECO:0000256" key="5">
    <source>
        <dbReference type="ARBA" id="ARBA00023098"/>
    </source>
</evidence>
<evidence type="ECO:0000256" key="2">
    <source>
        <dbReference type="ARBA" id="ARBA00022692"/>
    </source>
</evidence>
<feature type="transmembrane region" description="Helical" evidence="7">
    <location>
        <begin position="165"/>
        <end position="187"/>
    </location>
</feature>
<dbReference type="Pfam" id="PF04116">
    <property type="entry name" value="FA_hydroxylase"/>
    <property type="match status" value="1"/>
</dbReference>
<keyword evidence="5" id="KW-0443">Lipid metabolism</keyword>
<feature type="transmembrane region" description="Helical" evidence="7">
    <location>
        <begin position="74"/>
        <end position="97"/>
    </location>
</feature>
<keyword evidence="3 7" id="KW-1133">Transmembrane helix</keyword>
<dbReference type="GO" id="GO:0050479">
    <property type="term" value="F:glyceryl-ether monooxygenase activity"/>
    <property type="evidence" value="ECO:0007669"/>
    <property type="project" value="TreeGrafter"/>
</dbReference>
<dbReference type="Proteomes" id="UP000593998">
    <property type="component" value="Chromosome"/>
</dbReference>
<evidence type="ECO:0000313" key="9">
    <source>
        <dbReference type="EMBL" id="QOK24399.1"/>
    </source>
</evidence>
<evidence type="ECO:0000313" key="11">
    <source>
        <dbReference type="Proteomes" id="UP000192634"/>
    </source>
</evidence>
<protein>
    <submittedName>
        <fullName evidence="9">Sterol desaturase family protein</fullName>
    </submittedName>
    <submittedName>
        <fullName evidence="10">Sterol desaturase/sphingolipid hydroxylase, fatty acid hydroxylase superfamily</fullName>
    </submittedName>
</protein>
<sequence length="334" mass="38314">MLADFWNSLPDGVKQPTVLAIPFFFALITLEALASWLLEEKEPESEASKKLPSGESQHAIGSYFRKDAVTSMSMGLVSLLFSGLLKLVFFGAYIALYAISPWQIPANSWWGWVVAIVVVDFVYYWAHRISHRVRLVWATHQVHHSSEYFNFSTALRQKWNGSLHYLLWLGLAFLGFHPAMIFTAYGVNLVFQFVVHTERVHKMWRPVEFIMNTPSHHRVHHGSDALYLDRNYAGIFIIWDRMFGSFQEEINRPLYGLTKPVNTYNMVKLQTHEYVAIARDVKQAGTLREKLGYVFGPPGWTPEEGAPVHVGTIKVTPEMRKQASWKKEDVDVVA</sequence>
<proteinExistence type="predicted"/>
<dbReference type="AlphaFoldDB" id="A0A1W2C6P4"/>
<reference evidence="9 12" key="2">
    <citation type="submission" date="2020-10" db="EMBL/GenBank/DDBJ databases">
        <title>Janibacter indicus TT2 genome sequence.</title>
        <authorList>
            <person name="Lee K."/>
            <person name="Ganzorig M."/>
        </authorList>
    </citation>
    <scope>NUCLEOTIDE SEQUENCE [LARGE SCALE GENOMIC DNA]</scope>
    <source>
        <strain evidence="9 12">TT2</strain>
    </source>
</reference>
<dbReference type="Proteomes" id="UP000192634">
    <property type="component" value="Unassembled WGS sequence"/>
</dbReference>
<feature type="domain" description="Fatty acid hydroxylase" evidence="8">
    <location>
        <begin position="112"/>
        <end position="245"/>
    </location>
</feature>
<dbReference type="GO" id="GO:0005506">
    <property type="term" value="F:iron ion binding"/>
    <property type="evidence" value="ECO:0007669"/>
    <property type="project" value="InterPro"/>
</dbReference>
<evidence type="ECO:0000256" key="4">
    <source>
        <dbReference type="ARBA" id="ARBA00023002"/>
    </source>
</evidence>
<keyword evidence="2 7" id="KW-0812">Transmembrane</keyword>
<dbReference type="PANTHER" id="PTHR21624:SF1">
    <property type="entry name" value="ALKYLGLYCEROL MONOOXYGENASE"/>
    <property type="match status" value="1"/>
</dbReference>
<reference evidence="10 11" key="1">
    <citation type="submission" date="2017-04" db="EMBL/GenBank/DDBJ databases">
        <authorList>
            <person name="Afonso C.L."/>
            <person name="Miller P.J."/>
            <person name="Scott M.A."/>
            <person name="Spackman E."/>
            <person name="Goraichik I."/>
            <person name="Dimitrov K.M."/>
            <person name="Suarez D.L."/>
            <person name="Swayne D.E."/>
        </authorList>
    </citation>
    <scope>NUCLEOTIDE SEQUENCE [LARGE SCALE GENOMIC DNA]</scope>
    <source>
        <strain evidence="10 11">CGMCC 1.12511</strain>
    </source>
</reference>
<keyword evidence="4" id="KW-0560">Oxidoreductase</keyword>
<keyword evidence="6 7" id="KW-0472">Membrane</keyword>
<dbReference type="PANTHER" id="PTHR21624">
    <property type="entry name" value="STEROL DESATURASE-RELATED PROTEIN"/>
    <property type="match status" value="1"/>
</dbReference>
<gene>
    <name evidence="9" type="ORF">IGS73_08790</name>
    <name evidence="10" type="ORF">SAMN06296429_11082</name>
</gene>
<name>A0A1W2C6P4_9MICO</name>
<evidence type="ECO:0000256" key="7">
    <source>
        <dbReference type="SAM" id="Phobius"/>
    </source>
</evidence>
<feature type="transmembrane region" description="Helical" evidence="7">
    <location>
        <begin position="109"/>
        <end position="126"/>
    </location>
</feature>
<dbReference type="GO" id="GO:0012505">
    <property type="term" value="C:endomembrane system"/>
    <property type="evidence" value="ECO:0007669"/>
    <property type="project" value="UniProtKB-SubCell"/>
</dbReference>
<dbReference type="GO" id="GO:0016020">
    <property type="term" value="C:membrane"/>
    <property type="evidence" value="ECO:0007669"/>
    <property type="project" value="GOC"/>
</dbReference>
<organism evidence="10 11">
    <name type="scientific">Janibacter indicus</name>
    <dbReference type="NCBI Taxonomy" id="857417"/>
    <lineage>
        <taxon>Bacteria</taxon>
        <taxon>Bacillati</taxon>
        <taxon>Actinomycetota</taxon>
        <taxon>Actinomycetes</taxon>
        <taxon>Micrococcales</taxon>
        <taxon>Intrasporangiaceae</taxon>
        <taxon>Janibacter</taxon>
    </lineage>
</organism>
<accession>A0A1W2C6P4</accession>
<dbReference type="EMBL" id="FWXN01000010">
    <property type="protein sequence ID" value="SMC80833.1"/>
    <property type="molecule type" value="Genomic_DNA"/>
</dbReference>
<dbReference type="RefSeq" id="WP_084451946.1">
    <property type="nucleotide sequence ID" value="NZ_CP062789.1"/>
</dbReference>
<evidence type="ECO:0000256" key="1">
    <source>
        <dbReference type="ARBA" id="ARBA00004127"/>
    </source>
</evidence>
<evidence type="ECO:0000313" key="10">
    <source>
        <dbReference type="EMBL" id="SMC80833.1"/>
    </source>
</evidence>
<dbReference type="OrthoDB" id="9770329at2"/>
<evidence type="ECO:0000259" key="8">
    <source>
        <dbReference type="Pfam" id="PF04116"/>
    </source>
</evidence>
<comment type="subcellular location">
    <subcellularLocation>
        <location evidence="1">Endomembrane system</location>
        <topology evidence="1">Multi-pass membrane protein</topology>
    </subcellularLocation>
</comment>
<evidence type="ECO:0000256" key="6">
    <source>
        <dbReference type="ARBA" id="ARBA00023136"/>
    </source>
</evidence>